<dbReference type="InterPro" id="IPR025662">
    <property type="entry name" value="Sigma_54_int_dom_ATP-bd_1"/>
</dbReference>
<dbReference type="CDD" id="cd00009">
    <property type="entry name" value="AAA"/>
    <property type="match status" value="1"/>
</dbReference>
<dbReference type="PANTHER" id="PTHR32071:SF119">
    <property type="entry name" value="SIGMA L-DEPENDENT TRANSCRIPTIONAL REGULATOR YPLP-RELATED"/>
    <property type="match status" value="1"/>
</dbReference>
<keyword evidence="3" id="KW-0805">Transcription regulation</keyword>
<dbReference type="PROSITE" id="PS00675">
    <property type="entry name" value="SIGMA54_INTERACT_1"/>
    <property type="match status" value="1"/>
</dbReference>
<dbReference type="InterPro" id="IPR058031">
    <property type="entry name" value="AAA_lid_NorR"/>
</dbReference>
<keyword evidence="6" id="KW-0597">Phosphoprotein</keyword>
<evidence type="ECO:0000256" key="5">
    <source>
        <dbReference type="ARBA" id="ARBA00023163"/>
    </source>
</evidence>
<dbReference type="Gene3D" id="1.10.10.60">
    <property type="entry name" value="Homeodomain-like"/>
    <property type="match status" value="1"/>
</dbReference>
<reference evidence="10 11" key="1">
    <citation type="submission" date="2019-06" db="EMBL/GenBank/DDBJ databases">
        <title>Genomic insights into carbon and energy metabolism of Deferribacter autotrophicus revealed new metabolic traits in the phylum Deferribacteres.</title>
        <authorList>
            <person name="Slobodkin A.I."/>
            <person name="Slobodkina G.B."/>
            <person name="Allioux M."/>
            <person name="Alain K."/>
            <person name="Jebbar M."/>
            <person name="Shadrin V."/>
            <person name="Kublanov I.V."/>
            <person name="Toshchakov S.V."/>
            <person name="Bonch-Osmolovskaya E.A."/>
        </authorList>
    </citation>
    <scope>NUCLEOTIDE SEQUENCE [LARGE SCALE GENOMIC DNA]</scope>
    <source>
        <strain evidence="10 11">SL50</strain>
    </source>
</reference>
<dbReference type="Gene3D" id="3.40.50.300">
    <property type="entry name" value="P-loop containing nucleotide triphosphate hydrolases"/>
    <property type="match status" value="1"/>
</dbReference>
<dbReference type="AlphaFoldDB" id="A0A5A8F876"/>
<dbReference type="GO" id="GO:0043565">
    <property type="term" value="F:sequence-specific DNA binding"/>
    <property type="evidence" value="ECO:0007669"/>
    <property type="project" value="InterPro"/>
</dbReference>
<keyword evidence="11" id="KW-1185">Reference proteome</keyword>
<organism evidence="10 11">
    <name type="scientific">Deferribacter autotrophicus</name>
    <dbReference type="NCBI Taxonomy" id="500465"/>
    <lineage>
        <taxon>Bacteria</taxon>
        <taxon>Pseudomonadati</taxon>
        <taxon>Deferribacterota</taxon>
        <taxon>Deferribacteres</taxon>
        <taxon>Deferribacterales</taxon>
        <taxon>Deferribacteraceae</taxon>
        <taxon>Deferribacter</taxon>
    </lineage>
</organism>
<evidence type="ECO:0000256" key="2">
    <source>
        <dbReference type="ARBA" id="ARBA00022840"/>
    </source>
</evidence>
<comment type="caution">
    <text evidence="10">The sequence shown here is derived from an EMBL/GenBank/DDBJ whole genome shotgun (WGS) entry which is preliminary data.</text>
</comment>
<dbReference type="Pfam" id="PF00158">
    <property type="entry name" value="Sigma54_activat"/>
    <property type="match status" value="1"/>
</dbReference>
<keyword evidence="2" id="KW-0067">ATP-binding</keyword>
<sequence length="447" mass="51578">MKRIFVIDDERYTLDFFEALLMDDEDIVVYKYDSPLKALNDIDKIYPDLVITDILMPEMDGLGVLEFIVKNYPDITVILITAYASIEKAVEAIKKGAFDFITKPFEDLEEVTVRIKKALENSQLKTELKTLQENIKEVYGIENIVAKSKQMLDILSLIKKIARINSNVLITGESGTGKELIARAIHSLSDRKSNRFLPVNCAAIPENLYESLFFGYEKGAFTGAYTNKKGYFEEANGGTIFLDEIAETSLNFQAKLLRVIQERTIKRLGSSDIINVDIRIIAATNKNLKEEVAKGNFREDLYYRLNVINIEVPPLRERKEDIPYLVEYFMKKYSKEFSKDIKKISSEFYKFCYEYEWPGNVRELENIIERCVALEDGEVLTDKYLPNELSQIKTKEVKPYKLAKEEFEKEYIKNLLMITGNSMSEAAKLAGIDISTLHRKVQKYFKK</sequence>
<name>A0A5A8F876_9BACT</name>
<dbReference type="InterPro" id="IPR001789">
    <property type="entry name" value="Sig_transdc_resp-reg_receiver"/>
</dbReference>
<dbReference type="SUPFAM" id="SSF52172">
    <property type="entry name" value="CheY-like"/>
    <property type="match status" value="1"/>
</dbReference>
<keyword evidence="4" id="KW-0238">DNA-binding</keyword>
<protein>
    <submittedName>
        <fullName evidence="10">Sigma-54-dependent Fis family transcriptional regulator</fullName>
    </submittedName>
</protein>
<dbReference type="SMART" id="SM00448">
    <property type="entry name" value="REC"/>
    <property type="match status" value="1"/>
</dbReference>
<dbReference type="Gene3D" id="3.40.50.2300">
    <property type="match status" value="1"/>
</dbReference>
<dbReference type="Pfam" id="PF25601">
    <property type="entry name" value="AAA_lid_14"/>
    <property type="match status" value="1"/>
</dbReference>
<dbReference type="Pfam" id="PF02954">
    <property type="entry name" value="HTH_8"/>
    <property type="match status" value="1"/>
</dbReference>
<evidence type="ECO:0000313" key="11">
    <source>
        <dbReference type="Proteomes" id="UP000322876"/>
    </source>
</evidence>
<dbReference type="InterPro" id="IPR002197">
    <property type="entry name" value="HTH_Fis"/>
</dbReference>
<evidence type="ECO:0000256" key="1">
    <source>
        <dbReference type="ARBA" id="ARBA00022741"/>
    </source>
</evidence>
<keyword evidence="1" id="KW-0547">Nucleotide-binding</keyword>
<keyword evidence="7" id="KW-0175">Coiled coil</keyword>
<dbReference type="GO" id="GO:0000160">
    <property type="term" value="P:phosphorelay signal transduction system"/>
    <property type="evidence" value="ECO:0007669"/>
    <property type="project" value="InterPro"/>
</dbReference>
<dbReference type="GO" id="GO:0005524">
    <property type="term" value="F:ATP binding"/>
    <property type="evidence" value="ECO:0007669"/>
    <property type="project" value="UniProtKB-KW"/>
</dbReference>
<dbReference type="PROSITE" id="PS00688">
    <property type="entry name" value="SIGMA54_INTERACT_3"/>
    <property type="match status" value="1"/>
</dbReference>
<gene>
    <name evidence="10" type="ORF">FHQ18_00795</name>
</gene>
<dbReference type="InterPro" id="IPR011006">
    <property type="entry name" value="CheY-like_superfamily"/>
</dbReference>
<dbReference type="PROSITE" id="PS50045">
    <property type="entry name" value="SIGMA54_INTERACT_4"/>
    <property type="match status" value="1"/>
</dbReference>
<dbReference type="FunFam" id="3.40.50.300:FF:000006">
    <property type="entry name" value="DNA-binding transcriptional regulator NtrC"/>
    <property type="match status" value="1"/>
</dbReference>
<dbReference type="InterPro" id="IPR003593">
    <property type="entry name" value="AAA+_ATPase"/>
</dbReference>
<dbReference type="SUPFAM" id="SSF46689">
    <property type="entry name" value="Homeodomain-like"/>
    <property type="match status" value="1"/>
</dbReference>
<dbReference type="SUPFAM" id="SSF52540">
    <property type="entry name" value="P-loop containing nucleoside triphosphate hydrolases"/>
    <property type="match status" value="1"/>
</dbReference>
<proteinExistence type="predicted"/>
<evidence type="ECO:0000259" key="9">
    <source>
        <dbReference type="PROSITE" id="PS50110"/>
    </source>
</evidence>
<dbReference type="InterPro" id="IPR027417">
    <property type="entry name" value="P-loop_NTPase"/>
</dbReference>
<dbReference type="RefSeq" id="WP_149265268.1">
    <property type="nucleotide sequence ID" value="NZ_VFJB01000001.1"/>
</dbReference>
<evidence type="ECO:0000313" key="10">
    <source>
        <dbReference type="EMBL" id="KAA0259448.1"/>
    </source>
</evidence>
<keyword evidence="5" id="KW-0804">Transcription</keyword>
<dbReference type="OrthoDB" id="9763792at2"/>
<evidence type="ECO:0000259" key="8">
    <source>
        <dbReference type="PROSITE" id="PS50045"/>
    </source>
</evidence>
<evidence type="ECO:0000256" key="3">
    <source>
        <dbReference type="ARBA" id="ARBA00023015"/>
    </source>
</evidence>
<dbReference type="GO" id="GO:0006355">
    <property type="term" value="P:regulation of DNA-templated transcription"/>
    <property type="evidence" value="ECO:0007669"/>
    <property type="project" value="InterPro"/>
</dbReference>
<accession>A0A5A8F876</accession>
<feature type="modified residue" description="4-aspartylphosphate" evidence="6">
    <location>
        <position position="53"/>
    </location>
</feature>
<dbReference type="PROSITE" id="PS00676">
    <property type="entry name" value="SIGMA54_INTERACT_2"/>
    <property type="match status" value="1"/>
</dbReference>
<dbReference type="Pfam" id="PF00072">
    <property type="entry name" value="Response_reg"/>
    <property type="match status" value="1"/>
</dbReference>
<dbReference type="EMBL" id="VFJB01000001">
    <property type="protein sequence ID" value="KAA0259448.1"/>
    <property type="molecule type" value="Genomic_DNA"/>
</dbReference>
<dbReference type="InterPro" id="IPR009057">
    <property type="entry name" value="Homeodomain-like_sf"/>
</dbReference>
<evidence type="ECO:0000256" key="6">
    <source>
        <dbReference type="PROSITE-ProRule" id="PRU00169"/>
    </source>
</evidence>
<dbReference type="PROSITE" id="PS50110">
    <property type="entry name" value="RESPONSE_REGULATORY"/>
    <property type="match status" value="1"/>
</dbReference>
<feature type="domain" description="Sigma-54 factor interaction" evidence="8">
    <location>
        <begin position="144"/>
        <end position="373"/>
    </location>
</feature>
<dbReference type="InterPro" id="IPR002078">
    <property type="entry name" value="Sigma_54_int"/>
</dbReference>
<dbReference type="Proteomes" id="UP000322876">
    <property type="component" value="Unassembled WGS sequence"/>
</dbReference>
<dbReference type="SMART" id="SM00382">
    <property type="entry name" value="AAA"/>
    <property type="match status" value="1"/>
</dbReference>
<dbReference type="InterPro" id="IPR025943">
    <property type="entry name" value="Sigma_54_int_dom_ATP-bd_2"/>
</dbReference>
<evidence type="ECO:0000256" key="7">
    <source>
        <dbReference type="SAM" id="Coils"/>
    </source>
</evidence>
<dbReference type="InterPro" id="IPR025944">
    <property type="entry name" value="Sigma_54_int_dom_CS"/>
</dbReference>
<dbReference type="Gene3D" id="1.10.8.60">
    <property type="match status" value="1"/>
</dbReference>
<evidence type="ECO:0000256" key="4">
    <source>
        <dbReference type="ARBA" id="ARBA00023125"/>
    </source>
</evidence>
<dbReference type="PANTHER" id="PTHR32071">
    <property type="entry name" value="TRANSCRIPTIONAL REGULATORY PROTEIN"/>
    <property type="match status" value="1"/>
</dbReference>
<feature type="domain" description="Response regulatory" evidence="9">
    <location>
        <begin position="3"/>
        <end position="118"/>
    </location>
</feature>
<feature type="coiled-coil region" evidence="7">
    <location>
        <begin position="114"/>
        <end position="141"/>
    </location>
</feature>